<evidence type="ECO:0000259" key="3">
    <source>
        <dbReference type="PROSITE" id="PS50822"/>
    </source>
</evidence>
<dbReference type="InterPro" id="IPR045246">
    <property type="entry name" value="Piwi_ago-like"/>
</dbReference>
<dbReference type="InterPro" id="IPR036397">
    <property type="entry name" value="RNaseH_sf"/>
</dbReference>
<dbReference type="Pfam" id="PF02170">
    <property type="entry name" value="PAZ"/>
    <property type="match status" value="1"/>
</dbReference>
<dbReference type="PROSITE" id="PS50822">
    <property type="entry name" value="PIWI"/>
    <property type="match status" value="1"/>
</dbReference>
<comment type="similarity">
    <text evidence="1">Belongs to the argonaute family.</text>
</comment>
<dbReference type="InterPro" id="IPR036085">
    <property type="entry name" value="PAZ_dom_sf"/>
</dbReference>
<dbReference type="PROSITE" id="PS50821">
    <property type="entry name" value="PAZ"/>
    <property type="match status" value="1"/>
</dbReference>
<dbReference type="SUPFAM" id="SSF101690">
    <property type="entry name" value="PAZ domain"/>
    <property type="match status" value="1"/>
</dbReference>
<dbReference type="GO" id="GO:0003723">
    <property type="term" value="F:RNA binding"/>
    <property type="evidence" value="ECO:0007669"/>
    <property type="project" value="InterPro"/>
</dbReference>
<feature type="domain" description="Piwi" evidence="3">
    <location>
        <begin position="552"/>
        <end position="835"/>
    </location>
</feature>
<reference evidence="4" key="1">
    <citation type="submission" date="2020-06" db="EMBL/GenBank/DDBJ databases">
        <title>Draft genome of Bugula neritina, a colonial animal packing powerful symbionts and potential medicines.</title>
        <authorList>
            <person name="Rayko M."/>
        </authorList>
    </citation>
    <scope>NUCLEOTIDE SEQUENCE [LARGE SCALE GENOMIC DNA]</scope>
    <source>
        <strain evidence="4">Kwan_BN1</strain>
    </source>
</reference>
<dbReference type="CDD" id="cd02846">
    <property type="entry name" value="PAZ_argonaute_like"/>
    <property type="match status" value="1"/>
</dbReference>
<dbReference type="Gene3D" id="2.170.260.10">
    <property type="entry name" value="paz domain"/>
    <property type="match status" value="1"/>
</dbReference>
<dbReference type="Gene3D" id="3.30.420.10">
    <property type="entry name" value="Ribonuclease H-like superfamily/Ribonuclease H"/>
    <property type="match status" value="1"/>
</dbReference>
<dbReference type="Pfam" id="PF16487">
    <property type="entry name" value="ArgoMid"/>
    <property type="match status" value="1"/>
</dbReference>
<dbReference type="InterPro" id="IPR032472">
    <property type="entry name" value="ArgoL2"/>
</dbReference>
<feature type="domain" description="PAZ" evidence="2">
    <location>
        <begin position="292"/>
        <end position="387"/>
    </location>
</feature>
<dbReference type="InterPro" id="IPR003165">
    <property type="entry name" value="Piwi"/>
</dbReference>
<dbReference type="OrthoDB" id="10252740at2759"/>
<name>A0A7J7KDE9_BUGNE</name>
<dbReference type="InterPro" id="IPR014811">
    <property type="entry name" value="ArgoL1"/>
</dbReference>
<comment type="caution">
    <text evidence="4">The sequence shown here is derived from an EMBL/GenBank/DDBJ whole genome shotgun (WGS) entry which is preliminary data.</text>
</comment>
<evidence type="ECO:0000313" key="5">
    <source>
        <dbReference type="Proteomes" id="UP000593567"/>
    </source>
</evidence>
<organism evidence="4 5">
    <name type="scientific">Bugula neritina</name>
    <name type="common">Brown bryozoan</name>
    <name type="synonym">Sertularia neritina</name>
    <dbReference type="NCBI Taxonomy" id="10212"/>
    <lineage>
        <taxon>Eukaryota</taxon>
        <taxon>Metazoa</taxon>
        <taxon>Spiralia</taxon>
        <taxon>Lophotrochozoa</taxon>
        <taxon>Bryozoa</taxon>
        <taxon>Gymnolaemata</taxon>
        <taxon>Cheilostomatida</taxon>
        <taxon>Flustrina</taxon>
        <taxon>Buguloidea</taxon>
        <taxon>Bugulidae</taxon>
        <taxon>Bugula</taxon>
    </lineage>
</organism>
<evidence type="ECO:0000256" key="1">
    <source>
        <dbReference type="RuleBase" id="RU361178"/>
    </source>
</evidence>
<dbReference type="Gene3D" id="3.40.50.2300">
    <property type="match status" value="1"/>
</dbReference>
<dbReference type="Pfam" id="PF16486">
    <property type="entry name" value="ArgoN"/>
    <property type="match status" value="1"/>
</dbReference>
<dbReference type="Pfam" id="PF08699">
    <property type="entry name" value="ArgoL1"/>
    <property type="match status" value="1"/>
</dbReference>
<dbReference type="InterPro" id="IPR003100">
    <property type="entry name" value="PAZ_dom"/>
</dbReference>
<dbReference type="SUPFAM" id="SSF53098">
    <property type="entry name" value="Ribonuclease H-like"/>
    <property type="match status" value="1"/>
</dbReference>
<dbReference type="AlphaFoldDB" id="A0A7J7KDE9"/>
<evidence type="ECO:0000259" key="2">
    <source>
        <dbReference type="PROSITE" id="PS50821"/>
    </source>
</evidence>
<dbReference type="Proteomes" id="UP000593567">
    <property type="component" value="Unassembled WGS sequence"/>
</dbReference>
<dbReference type="EMBL" id="VXIV02000813">
    <property type="protein sequence ID" value="KAF6035891.1"/>
    <property type="molecule type" value="Genomic_DNA"/>
</dbReference>
<dbReference type="InterPro" id="IPR032474">
    <property type="entry name" value="Argonaute_N"/>
</dbReference>
<dbReference type="SMART" id="SM01163">
    <property type="entry name" value="DUF1785"/>
    <property type="match status" value="1"/>
</dbReference>
<dbReference type="Pfam" id="PF02171">
    <property type="entry name" value="Piwi"/>
    <property type="match status" value="1"/>
</dbReference>
<dbReference type="Pfam" id="PF16488">
    <property type="entry name" value="ArgoL2"/>
    <property type="match status" value="1"/>
</dbReference>
<protein>
    <submittedName>
        <fullName evidence="4">AGO1</fullName>
    </submittedName>
</protein>
<proteinExistence type="inferred from homology"/>
<dbReference type="InterPro" id="IPR032473">
    <property type="entry name" value="Argonaute_Mid_dom"/>
</dbReference>
<dbReference type="SMART" id="SM00949">
    <property type="entry name" value="PAZ"/>
    <property type="match status" value="1"/>
</dbReference>
<gene>
    <name evidence="4" type="ORF">EB796_005809</name>
</gene>
<accession>A0A7J7KDE9</accession>
<dbReference type="CDD" id="cd04657">
    <property type="entry name" value="Piwi_ago-like"/>
    <property type="match status" value="1"/>
</dbReference>
<sequence length="876" mass="99777">MASSVNAECSNQLVKFKCLERPSFGSEGQPSSLSENIFQLYFSKQYIHHYDVTITPGNCPIGINRSPNSQAMEGFRCPNRPNFGSKGNAIILRANHFKIGVKKSFIQHYTISMLPDNLSKRHRSIKFHCLYLLSVFRNIFEKLLQVYSSIFAGQLPVFDGIENIYSKDPLPMIKGKLELEVLLPDDERVKVKVLIQWISQLSLPDFSGSPNELNNKMPYSSIQALDVIMRYSASLRYTPIGRSFFQPPENSNQSLGGGRQVWYGHFQNVQLSCWKNMLNMDVAAAAFYKAQSVEKFMMEVNYAYLLICYTLAGGKATFRVQSLDFYTSYVLRFPLHLEAGQTVECTVVKYFREKYNIILEFPYLPCLTVGKKERHTYFPLEVCSIVKGQKCNKRLTDFQASGMINATALSARDREREINNLVLQANFNENPHLRKFDISVNTEMTVVRGRVLSPPMILYAGPNKAEPRLGVWDGREKPFVKAVVIEIWAIASFVPQESLRGEMLESFALELHRKARSAGLHIKRPPSYRYADNTQIELFFRKLKSQFPELQLVCVVLPPKNKIYPEIKRVAEIVCGITTQCVQLQNVLKLSPKTLSNICLKLNTKGPTIFLGAVVTHAPAGCSRRPAIAAVVGSMDGFLYRYLAEIRLQTNESEVIQDLTDIVRKLLISFYIATRYKPTKIIYYRTGVCESQFSWVLNCEVRDIRRACLMLDIEYQPGITMIAVEKKHHTRLFCADKRDQIGRSGNIPPGTTVDVGITHPTEFDFFLCSHAGVQGTSRLSHYHILWDENKFGADELQTMTYQLCYTYSICTKSISMPAPIFYANNVARRACTYLQHNYQDSPENSYHSGSDEEMNLAELSKSVIVHKDLKSSMFFV</sequence>
<dbReference type="PANTHER" id="PTHR22891">
    <property type="entry name" value="EUKARYOTIC TRANSLATION INITIATION FACTOR 2C"/>
    <property type="match status" value="1"/>
</dbReference>
<dbReference type="InterPro" id="IPR012337">
    <property type="entry name" value="RNaseH-like_sf"/>
</dbReference>
<evidence type="ECO:0000313" key="4">
    <source>
        <dbReference type="EMBL" id="KAF6035891.1"/>
    </source>
</evidence>
<dbReference type="SMART" id="SM00950">
    <property type="entry name" value="Piwi"/>
    <property type="match status" value="1"/>
</dbReference>
<keyword evidence="5" id="KW-1185">Reference proteome</keyword>